<keyword evidence="2" id="KW-0813">Transport</keyword>
<proteinExistence type="predicted"/>
<dbReference type="PANTHER" id="PTHR13414:SF9">
    <property type="entry name" value="PROTON-COUPLED ZINC ANTIPORTER SLC30A9, MITOCHONDRIAL"/>
    <property type="match status" value="1"/>
</dbReference>
<dbReference type="InterPro" id="IPR036837">
    <property type="entry name" value="Cation_efflux_CTD_sf"/>
</dbReference>
<dbReference type="GO" id="GO:0016020">
    <property type="term" value="C:membrane"/>
    <property type="evidence" value="ECO:0007669"/>
    <property type="project" value="UniProtKB-SubCell"/>
</dbReference>
<protein>
    <submittedName>
        <fullName evidence="8">Cation diffusion facilitator family transporter</fullName>
    </submittedName>
</protein>
<dbReference type="InterPro" id="IPR002524">
    <property type="entry name" value="Cation_efflux"/>
</dbReference>
<evidence type="ECO:0000259" key="7">
    <source>
        <dbReference type="Pfam" id="PF01545"/>
    </source>
</evidence>
<evidence type="ECO:0000256" key="6">
    <source>
        <dbReference type="SAM" id="Phobius"/>
    </source>
</evidence>
<feature type="transmembrane region" description="Helical" evidence="6">
    <location>
        <begin position="75"/>
        <end position="96"/>
    </location>
</feature>
<evidence type="ECO:0000313" key="9">
    <source>
        <dbReference type="Proteomes" id="UP001224845"/>
    </source>
</evidence>
<evidence type="ECO:0000256" key="1">
    <source>
        <dbReference type="ARBA" id="ARBA00004141"/>
    </source>
</evidence>
<keyword evidence="4 6" id="KW-1133">Transmembrane helix</keyword>
<feature type="transmembrane region" description="Helical" evidence="6">
    <location>
        <begin position="7"/>
        <end position="29"/>
    </location>
</feature>
<dbReference type="EMBL" id="JAUSRV010000006">
    <property type="protein sequence ID" value="MDP9971430.1"/>
    <property type="molecule type" value="Genomic_DNA"/>
</dbReference>
<comment type="caution">
    <text evidence="8">The sequence shown here is derived from an EMBL/GenBank/DDBJ whole genome shotgun (WGS) entry which is preliminary data.</text>
</comment>
<organism evidence="8 9">
    <name type="scientific">Variovorax paradoxus</name>
    <dbReference type="NCBI Taxonomy" id="34073"/>
    <lineage>
        <taxon>Bacteria</taxon>
        <taxon>Pseudomonadati</taxon>
        <taxon>Pseudomonadota</taxon>
        <taxon>Betaproteobacteria</taxon>
        <taxon>Burkholderiales</taxon>
        <taxon>Comamonadaceae</taxon>
        <taxon>Variovorax</taxon>
    </lineage>
</organism>
<evidence type="ECO:0000256" key="2">
    <source>
        <dbReference type="ARBA" id="ARBA00022448"/>
    </source>
</evidence>
<feature type="transmembrane region" description="Helical" evidence="6">
    <location>
        <begin position="116"/>
        <end position="136"/>
    </location>
</feature>
<dbReference type="SUPFAM" id="SSF161111">
    <property type="entry name" value="Cation efflux protein transmembrane domain-like"/>
    <property type="match status" value="1"/>
</dbReference>
<evidence type="ECO:0000256" key="3">
    <source>
        <dbReference type="ARBA" id="ARBA00022692"/>
    </source>
</evidence>
<dbReference type="RefSeq" id="WP_012746797.1">
    <property type="nucleotide sequence ID" value="NZ_CAXUQF020000001.1"/>
</dbReference>
<evidence type="ECO:0000313" key="8">
    <source>
        <dbReference type="EMBL" id="MDP9971430.1"/>
    </source>
</evidence>
<dbReference type="InterPro" id="IPR027469">
    <property type="entry name" value="Cation_efflux_TMD_sf"/>
</dbReference>
<dbReference type="Pfam" id="PF01545">
    <property type="entry name" value="Cation_efflux"/>
    <property type="match status" value="1"/>
</dbReference>
<dbReference type="Gene3D" id="3.30.70.1350">
    <property type="entry name" value="Cation efflux protein, cytoplasmic domain"/>
    <property type="match status" value="1"/>
</dbReference>
<dbReference type="InterPro" id="IPR058533">
    <property type="entry name" value="Cation_efflux_TM"/>
</dbReference>
<dbReference type="GO" id="GO:0008324">
    <property type="term" value="F:monoatomic cation transmembrane transporter activity"/>
    <property type="evidence" value="ECO:0007669"/>
    <property type="project" value="InterPro"/>
</dbReference>
<dbReference type="SUPFAM" id="SSF160240">
    <property type="entry name" value="Cation efflux protein cytoplasmic domain-like"/>
    <property type="match status" value="1"/>
</dbReference>
<reference evidence="8" key="1">
    <citation type="submission" date="2023-07" db="EMBL/GenBank/DDBJ databases">
        <title>Sorghum-associated microbial communities from plants grown in Nebraska, USA.</title>
        <authorList>
            <person name="Schachtman D."/>
        </authorList>
    </citation>
    <scope>NUCLEOTIDE SEQUENCE</scope>
    <source>
        <strain evidence="8">DS3315</strain>
    </source>
</reference>
<evidence type="ECO:0000256" key="4">
    <source>
        <dbReference type="ARBA" id="ARBA00022989"/>
    </source>
</evidence>
<feature type="transmembrane region" description="Helical" evidence="6">
    <location>
        <begin position="35"/>
        <end position="54"/>
    </location>
</feature>
<keyword evidence="5 6" id="KW-0472">Membrane</keyword>
<name>A0AAW8EF12_VARPD</name>
<dbReference type="Gene3D" id="1.20.1510.10">
    <property type="entry name" value="Cation efflux protein transmembrane domain"/>
    <property type="match status" value="1"/>
</dbReference>
<gene>
    <name evidence="8" type="ORF">J2W39_002667</name>
</gene>
<comment type="subcellular location">
    <subcellularLocation>
        <location evidence="1">Membrane</location>
        <topology evidence="1">Multi-pass membrane protein</topology>
    </subcellularLocation>
</comment>
<feature type="transmembrane region" description="Helical" evidence="6">
    <location>
        <begin position="192"/>
        <end position="209"/>
    </location>
</feature>
<dbReference type="NCBIfam" id="TIGR01297">
    <property type="entry name" value="CDF"/>
    <property type="match status" value="1"/>
</dbReference>
<keyword evidence="3 6" id="KW-0812">Transmembrane</keyword>
<sequence length="318" mass="33307">MAAESKLAIYGAIAANVAIAATKFTVAGITGSSAMLSEGIHSAVDTFNGVLLLVGIRLSQRPATAEHPFGHGKELYFWSLIVAVLIFGLGGGVSFYEGIQHIRKPEPMRDPGWNYVVLGLAALFEGASFLVALRQFRVQSRGAPFWRALGQSKDPTTYTVLAEDSAALAGLAVAALGIYFSHRLGMPALDGAASVVIGLLLAGVAVLLISQARGLLIGEGIRPETARAIRALAMEQPSVQDVGHVLSMYIGPDEVLAVVDLNFREGTATGEAADAIAAIEQQVRGRFPMIRRLFIEASEAPVDEDAASARTGGIVGVG</sequence>
<evidence type="ECO:0000256" key="5">
    <source>
        <dbReference type="ARBA" id="ARBA00023136"/>
    </source>
</evidence>
<feature type="domain" description="Cation efflux protein transmembrane" evidence="7">
    <location>
        <begin position="12"/>
        <end position="215"/>
    </location>
</feature>
<dbReference type="InterPro" id="IPR040177">
    <property type="entry name" value="SLC30A9"/>
</dbReference>
<feature type="transmembrane region" description="Helical" evidence="6">
    <location>
        <begin position="157"/>
        <end position="180"/>
    </location>
</feature>
<dbReference type="Proteomes" id="UP001224845">
    <property type="component" value="Unassembled WGS sequence"/>
</dbReference>
<accession>A0AAW8EF12</accession>
<dbReference type="GO" id="GO:0006829">
    <property type="term" value="P:zinc ion transport"/>
    <property type="evidence" value="ECO:0007669"/>
    <property type="project" value="InterPro"/>
</dbReference>
<dbReference type="PANTHER" id="PTHR13414">
    <property type="entry name" value="HUEL-CATION TRANSPORTER"/>
    <property type="match status" value="1"/>
</dbReference>
<dbReference type="AlphaFoldDB" id="A0AAW8EF12"/>